<gene>
    <name evidence="9" type="ORF">A2074_04195</name>
</gene>
<proteinExistence type="inferred from homology"/>
<dbReference type="Gene3D" id="1.20.1530.20">
    <property type="match status" value="1"/>
</dbReference>
<dbReference type="GO" id="GO:0055085">
    <property type="term" value="P:transmembrane transport"/>
    <property type="evidence" value="ECO:0007669"/>
    <property type="project" value="InterPro"/>
</dbReference>
<comment type="subcellular location">
    <subcellularLocation>
        <location evidence="1">Cell membrane</location>
        <topology evidence="1">Multi-pass membrane protein</topology>
    </subcellularLocation>
</comment>
<keyword evidence="4" id="KW-1003">Cell membrane</keyword>
<evidence type="ECO:0000256" key="3">
    <source>
        <dbReference type="ARBA" id="ARBA00022448"/>
    </source>
</evidence>
<dbReference type="GO" id="GO:0005886">
    <property type="term" value="C:plasma membrane"/>
    <property type="evidence" value="ECO:0007669"/>
    <property type="project" value="UniProtKB-SubCell"/>
</dbReference>
<comment type="caution">
    <text evidence="9">The sequence shown here is derived from an EMBL/GenBank/DDBJ whole genome shotgun (WGS) entry which is preliminary data.</text>
</comment>
<evidence type="ECO:0000256" key="7">
    <source>
        <dbReference type="ARBA" id="ARBA00023136"/>
    </source>
</evidence>
<feature type="transmembrane region" description="Helical" evidence="8">
    <location>
        <begin position="91"/>
        <end position="111"/>
    </location>
</feature>
<evidence type="ECO:0008006" key="11">
    <source>
        <dbReference type="Google" id="ProtNLM"/>
    </source>
</evidence>
<dbReference type="Proteomes" id="UP000178086">
    <property type="component" value="Unassembled WGS sequence"/>
</dbReference>
<organism evidence="9 10">
    <name type="scientific">Candidatus Aquicultor primus</name>
    <dbReference type="NCBI Taxonomy" id="1797195"/>
    <lineage>
        <taxon>Bacteria</taxon>
        <taxon>Bacillati</taxon>
        <taxon>Actinomycetota</taxon>
        <taxon>Candidatus Aquicultoria</taxon>
        <taxon>Candidatus Aquicultorales</taxon>
        <taxon>Candidatus Aquicultoraceae</taxon>
        <taxon>Candidatus Aquicultor</taxon>
    </lineage>
</organism>
<evidence type="ECO:0000256" key="5">
    <source>
        <dbReference type="ARBA" id="ARBA00022692"/>
    </source>
</evidence>
<evidence type="ECO:0000313" key="9">
    <source>
        <dbReference type="EMBL" id="OFW31939.1"/>
    </source>
</evidence>
<dbReference type="InterPro" id="IPR004776">
    <property type="entry name" value="Mem_transp_PIN-like"/>
</dbReference>
<comment type="similarity">
    <text evidence="2">Belongs to the auxin efflux carrier (TC 2.A.69) family.</text>
</comment>
<feature type="transmembrane region" description="Helical" evidence="8">
    <location>
        <begin position="154"/>
        <end position="174"/>
    </location>
</feature>
<evidence type="ECO:0000256" key="2">
    <source>
        <dbReference type="ARBA" id="ARBA00010145"/>
    </source>
</evidence>
<evidence type="ECO:0000256" key="1">
    <source>
        <dbReference type="ARBA" id="ARBA00004651"/>
    </source>
</evidence>
<dbReference type="PANTHER" id="PTHR36838:SF3">
    <property type="entry name" value="TRANSPORTER AUXIN EFFLUX CARRIER EC FAMILY"/>
    <property type="match status" value="1"/>
</dbReference>
<feature type="transmembrane region" description="Helical" evidence="8">
    <location>
        <begin position="59"/>
        <end position="79"/>
    </location>
</feature>
<accession>A0A1F2UFX2</accession>
<evidence type="ECO:0000313" key="10">
    <source>
        <dbReference type="Proteomes" id="UP000178086"/>
    </source>
</evidence>
<evidence type="ECO:0000256" key="4">
    <source>
        <dbReference type="ARBA" id="ARBA00022475"/>
    </source>
</evidence>
<keyword evidence="6 8" id="KW-1133">Transmembrane helix</keyword>
<dbReference type="Pfam" id="PF03547">
    <property type="entry name" value="Mem_trans"/>
    <property type="match status" value="1"/>
</dbReference>
<keyword evidence="5 8" id="KW-0812">Transmembrane</keyword>
<evidence type="ECO:0000256" key="8">
    <source>
        <dbReference type="SAM" id="Phobius"/>
    </source>
</evidence>
<keyword evidence="7 8" id="KW-0472">Membrane</keyword>
<feature type="transmembrane region" description="Helical" evidence="8">
    <location>
        <begin position="30"/>
        <end position="52"/>
    </location>
</feature>
<feature type="transmembrane region" description="Helical" evidence="8">
    <location>
        <begin position="246"/>
        <end position="265"/>
    </location>
</feature>
<name>A0A1F2UFX2_9ACTN</name>
<dbReference type="EMBL" id="MELI01000108">
    <property type="protein sequence ID" value="OFW31939.1"/>
    <property type="molecule type" value="Genomic_DNA"/>
</dbReference>
<reference evidence="9 10" key="1">
    <citation type="journal article" date="2016" name="Nat. Commun.">
        <title>Thousands of microbial genomes shed light on interconnected biogeochemical processes in an aquifer system.</title>
        <authorList>
            <person name="Anantharaman K."/>
            <person name="Brown C.T."/>
            <person name="Hug L.A."/>
            <person name="Sharon I."/>
            <person name="Castelle C.J."/>
            <person name="Probst A.J."/>
            <person name="Thomas B.C."/>
            <person name="Singh A."/>
            <person name="Wilkins M.J."/>
            <person name="Karaoz U."/>
            <person name="Brodie E.L."/>
            <person name="Williams K.H."/>
            <person name="Hubbard S.S."/>
            <person name="Banfield J.F."/>
        </authorList>
    </citation>
    <scope>NUCLEOTIDE SEQUENCE [LARGE SCALE GENOMIC DNA]</scope>
</reference>
<feature type="transmembrane region" description="Helical" evidence="8">
    <location>
        <begin position="222"/>
        <end position="239"/>
    </location>
</feature>
<keyword evidence="3" id="KW-0813">Transport</keyword>
<protein>
    <recommendedName>
        <fullName evidence="11">AEC family transporter</fullName>
    </recommendedName>
</protein>
<dbReference type="InterPro" id="IPR038770">
    <property type="entry name" value="Na+/solute_symporter_sf"/>
</dbReference>
<evidence type="ECO:0000256" key="6">
    <source>
        <dbReference type="ARBA" id="ARBA00022989"/>
    </source>
</evidence>
<dbReference type="PANTHER" id="PTHR36838">
    <property type="entry name" value="AUXIN EFFLUX CARRIER FAMILY PROTEIN"/>
    <property type="match status" value="1"/>
</dbReference>
<sequence length="271" mass="29077">MNNIIVYITMPALIFRAVFESELSLSIIKISLLALIIVVVSMLTAFVVGRFARSSRPTFGALLIVAAVGNTGYLGFPLTMEIFGIENLIKAVFYDLFGTIIIFFTAGLIVAGKYGEREGKINMVREILLFPPLLGLVAAFLLKSVGLPKFLLDVIGFLAGATVPLIMISIGLALEVGQVRRYKLELGIVSAIKLFVAPLVALGGATLFGLSRVDLGITVLEASMPAAMFSMIIGLKYGLDNDFLPAAIVTTTMISLVTIPVWQYVLSLLVG</sequence>
<feature type="transmembrane region" description="Helical" evidence="8">
    <location>
        <begin position="123"/>
        <end position="142"/>
    </location>
</feature>
<dbReference type="AlphaFoldDB" id="A0A1F2UFX2"/>
<feature type="transmembrane region" description="Helical" evidence="8">
    <location>
        <begin position="186"/>
        <end position="210"/>
    </location>
</feature>